<organism evidence="6 7">
    <name type="scientific">Candidatus Electrothrix aarhusensis</name>
    <dbReference type="NCBI Taxonomy" id="1859131"/>
    <lineage>
        <taxon>Bacteria</taxon>
        <taxon>Pseudomonadati</taxon>
        <taxon>Thermodesulfobacteriota</taxon>
        <taxon>Desulfobulbia</taxon>
        <taxon>Desulfobulbales</taxon>
        <taxon>Desulfobulbaceae</taxon>
        <taxon>Candidatus Electrothrix</taxon>
    </lineage>
</organism>
<keyword evidence="7" id="KW-1185">Reference proteome</keyword>
<protein>
    <submittedName>
        <fullName evidence="6">Sec-independent protein translocase protein TatC</fullName>
    </submittedName>
</protein>
<evidence type="ECO:0000256" key="1">
    <source>
        <dbReference type="ARBA" id="ARBA00004141"/>
    </source>
</evidence>
<evidence type="ECO:0000256" key="4">
    <source>
        <dbReference type="ARBA" id="ARBA00023136"/>
    </source>
</evidence>
<dbReference type="InterPro" id="IPR002033">
    <property type="entry name" value="TatC"/>
</dbReference>
<name>A0A444J229_9BACT</name>
<gene>
    <name evidence="6" type="ORF">H206_00231</name>
</gene>
<keyword evidence="3 5" id="KW-1133">Transmembrane helix</keyword>
<accession>A0A444J229</accession>
<evidence type="ECO:0000256" key="3">
    <source>
        <dbReference type="ARBA" id="ARBA00022989"/>
    </source>
</evidence>
<keyword evidence="2 5" id="KW-0812">Transmembrane</keyword>
<dbReference type="Proteomes" id="UP000287853">
    <property type="component" value="Unassembled WGS sequence"/>
</dbReference>
<evidence type="ECO:0000256" key="5">
    <source>
        <dbReference type="SAM" id="Phobius"/>
    </source>
</evidence>
<dbReference type="GO" id="GO:0016020">
    <property type="term" value="C:membrane"/>
    <property type="evidence" value="ECO:0007669"/>
    <property type="project" value="UniProtKB-SubCell"/>
</dbReference>
<evidence type="ECO:0000256" key="2">
    <source>
        <dbReference type="ARBA" id="ARBA00022692"/>
    </source>
</evidence>
<sequence length="76" mass="8458">MSMSNSNPLSQQTLIEHLSELRSCLIISLSAAAAGFAVAYSFIQPLAAWFFQPLIRVLPANKSLIFISYQEGFFFI</sequence>
<comment type="caution">
    <text evidence="6">The sequence shown here is derived from an EMBL/GenBank/DDBJ whole genome shotgun (WGS) entry which is preliminary data.</text>
</comment>
<evidence type="ECO:0000313" key="6">
    <source>
        <dbReference type="EMBL" id="RWX46920.1"/>
    </source>
</evidence>
<dbReference type="Pfam" id="PF00902">
    <property type="entry name" value="TatC"/>
    <property type="match status" value="1"/>
</dbReference>
<proteinExistence type="predicted"/>
<comment type="subcellular location">
    <subcellularLocation>
        <location evidence="1">Membrane</location>
        <topology evidence="1">Multi-pass membrane protein</topology>
    </subcellularLocation>
</comment>
<dbReference type="AlphaFoldDB" id="A0A444J229"/>
<evidence type="ECO:0000313" key="7">
    <source>
        <dbReference type="Proteomes" id="UP000287853"/>
    </source>
</evidence>
<feature type="transmembrane region" description="Helical" evidence="5">
    <location>
        <begin position="21"/>
        <end position="43"/>
    </location>
</feature>
<reference evidence="6 7" key="1">
    <citation type="submission" date="2017-01" db="EMBL/GenBank/DDBJ databases">
        <title>The cable genome- insights into the physiology and evolution of filamentous bacteria capable of sulfide oxidation via long distance electron transfer.</title>
        <authorList>
            <person name="Schreiber L."/>
            <person name="Bjerg J.T."/>
            <person name="Boggild A."/>
            <person name="Van De Vossenberg J."/>
            <person name="Meysman F."/>
            <person name="Nielsen L.P."/>
            <person name="Schramm A."/>
            <person name="Kjeldsen K.U."/>
        </authorList>
    </citation>
    <scope>NUCLEOTIDE SEQUENCE [LARGE SCALE GENOMIC DNA]</scope>
    <source>
        <strain evidence="6">MCF</strain>
    </source>
</reference>
<keyword evidence="4 5" id="KW-0472">Membrane</keyword>
<dbReference type="EMBL" id="MTKO01000046">
    <property type="protein sequence ID" value="RWX46920.1"/>
    <property type="molecule type" value="Genomic_DNA"/>
</dbReference>